<feature type="transmembrane region" description="Helical" evidence="8">
    <location>
        <begin position="160"/>
        <end position="180"/>
    </location>
</feature>
<reference evidence="11 12" key="2">
    <citation type="journal article" date="2021" name="Int. J. Syst. Evol. Microbiol.">
        <title>Isolation and Polyphasic Characterization of Desulfuromonas versatilis sp. Nov., an Electrogenic Bacteria Capable of Versatile Metabolism Isolated from a Graphene Oxide-Reducing Enrichment Culture.</title>
        <authorList>
            <person name="Xie L."/>
            <person name="Yoshida N."/>
            <person name="Ishii S."/>
            <person name="Meng L."/>
        </authorList>
    </citation>
    <scope>NUCLEOTIDE SEQUENCE [LARGE SCALE GENOMIC DNA]</scope>
    <source>
        <strain evidence="11 12">NIT-T3</strain>
    </source>
</reference>
<dbReference type="Gene3D" id="1.20.1560.10">
    <property type="entry name" value="ABC transporter type 1, transmembrane domain"/>
    <property type="match status" value="1"/>
</dbReference>
<dbReference type="InterPro" id="IPR036640">
    <property type="entry name" value="ABC1_TM_sf"/>
</dbReference>
<evidence type="ECO:0000256" key="6">
    <source>
        <dbReference type="ARBA" id="ARBA00023136"/>
    </source>
</evidence>
<evidence type="ECO:0000256" key="8">
    <source>
        <dbReference type="SAM" id="Phobius"/>
    </source>
</evidence>
<dbReference type="SMART" id="SM00382">
    <property type="entry name" value="AAA"/>
    <property type="match status" value="1"/>
</dbReference>
<dbReference type="PROSITE" id="PS00211">
    <property type="entry name" value="ABC_TRANSPORTER_1"/>
    <property type="match status" value="1"/>
</dbReference>
<evidence type="ECO:0000256" key="4">
    <source>
        <dbReference type="ARBA" id="ARBA00022840"/>
    </source>
</evidence>
<name>A0ABM8HV93_9BACT</name>
<dbReference type="PANTHER" id="PTHR24221">
    <property type="entry name" value="ATP-BINDING CASSETTE SUB-FAMILY B"/>
    <property type="match status" value="1"/>
</dbReference>
<evidence type="ECO:0000256" key="3">
    <source>
        <dbReference type="ARBA" id="ARBA00022741"/>
    </source>
</evidence>
<feature type="region of interest" description="Disordered" evidence="7">
    <location>
        <begin position="549"/>
        <end position="588"/>
    </location>
</feature>
<feature type="domain" description="ABC transmembrane type-1" evidence="10">
    <location>
        <begin position="22"/>
        <end position="301"/>
    </location>
</feature>
<dbReference type="InterPro" id="IPR027417">
    <property type="entry name" value="P-loop_NTPase"/>
</dbReference>
<dbReference type="InterPro" id="IPR003593">
    <property type="entry name" value="AAA+_ATPase"/>
</dbReference>
<keyword evidence="2 8" id="KW-0812">Transmembrane</keyword>
<keyword evidence="5 8" id="KW-1133">Transmembrane helix</keyword>
<dbReference type="InterPro" id="IPR011527">
    <property type="entry name" value="ABC1_TM_dom"/>
</dbReference>
<feature type="transmembrane region" description="Helical" evidence="8">
    <location>
        <begin position="244"/>
        <end position="263"/>
    </location>
</feature>
<accession>A0ABM8HV93</accession>
<dbReference type="GO" id="GO:0005524">
    <property type="term" value="F:ATP binding"/>
    <property type="evidence" value="ECO:0007669"/>
    <property type="project" value="UniProtKB-KW"/>
</dbReference>
<evidence type="ECO:0000313" key="11">
    <source>
        <dbReference type="EMBL" id="BCR05833.1"/>
    </source>
</evidence>
<keyword evidence="3" id="KW-0547">Nucleotide-binding</keyword>
<keyword evidence="6 8" id="KW-0472">Membrane</keyword>
<dbReference type="CDD" id="cd07346">
    <property type="entry name" value="ABC_6TM_exporters"/>
    <property type="match status" value="1"/>
</dbReference>
<dbReference type="EMBL" id="AP024355">
    <property type="protein sequence ID" value="BCR05833.1"/>
    <property type="molecule type" value="Genomic_DNA"/>
</dbReference>
<feature type="transmembrane region" description="Helical" evidence="8">
    <location>
        <begin position="134"/>
        <end position="154"/>
    </location>
</feature>
<dbReference type="SUPFAM" id="SSF90123">
    <property type="entry name" value="ABC transporter transmembrane region"/>
    <property type="match status" value="1"/>
</dbReference>
<evidence type="ECO:0000313" key="12">
    <source>
        <dbReference type="Proteomes" id="UP001319827"/>
    </source>
</evidence>
<dbReference type="InterPro" id="IPR003439">
    <property type="entry name" value="ABC_transporter-like_ATP-bd"/>
</dbReference>
<dbReference type="Pfam" id="PF00005">
    <property type="entry name" value="ABC_tran"/>
    <property type="match status" value="1"/>
</dbReference>
<evidence type="ECO:0000256" key="7">
    <source>
        <dbReference type="SAM" id="MobiDB-lite"/>
    </source>
</evidence>
<comment type="subcellular location">
    <subcellularLocation>
        <location evidence="1">Cell membrane</location>
        <topology evidence="1">Multi-pass membrane protein</topology>
    </subcellularLocation>
</comment>
<dbReference type="PROSITE" id="PS50893">
    <property type="entry name" value="ABC_TRANSPORTER_2"/>
    <property type="match status" value="1"/>
</dbReference>
<dbReference type="Gene3D" id="3.40.50.300">
    <property type="entry name" value="P-loop containing nucleotide triphosphate hydrolases"/>
    <property type="match status" value="1"/>
</dbReference>
<evidence type="ECO:0000256" key="5">
    <source>
        <dbReference type="ARBA" id="ARBA00022989"/>
    </source>
</evidence>
<dbReference type="RefSeq" id="WP_221249231.1">
    <property type="nucleotide sequence ID" value="NZ_AP024355.1"/>
</dbReference>
<evidence type="ECO:0000256" key="1">
    <source>
        <dbReference type="ARBA" id="ARBA00004651"/>
    </source>
</evidence>
<dbReference type="Proteomes" id="UP001319827">
    <property type="component" value="Chromosome"/>
</dbReference>
<feature type="domain" description="ABC transporter" evidence="9">
    <location>
        <begin position="313"/>
        <end position="562"/>
    </location>
</feature>
<keyword evidence="4 11" id="KW-0067">ATP-binding</keyword>
<evidence type="ECO:0000256" key="2">
    <source>
        <dbReference type="ARBA" id="ARBA00022692"/>
    </source>
</evidence>
<dbReference type="PANTHER" id="PTHR24221:SF654">
    <property type="entry name" value="ATP-BINDING CASSETTE SUB-FAMILY B MEMBER 6"/>
    <property type="match status" value="1"/>
</dbReference>
<dbReference type="PROSITE" id="PS50929">
    <property type="entry name" value="ABC_TM1F"/>
    <property type="match status" value="1"/>
</dbReference>
<proteinExistence type="predicted"/>
<sequence length="588" mass="63872">MRLPSVFTDRRRRSFIRLVANGLLQSLAAVATLLLVRKAFDQLLIHGAPVQVKGLAWIGLGLFCAAAGLAWLRMLERIDAERMGQDYVHHIRLILFRSLSSMAPRALQRRSSGAVMLRFVGDLTALRNWVSLGLARILVTSLTSLVALGALAVLNWPLALAVGLCLGLGLGRSLGLGEAMRRTLFEARRRRSYIAANINEKIARLDVVQAFGQVKRERRRVARQSRRLKRAMIDKARAAGRLRAVAEIAAGAAGAVVVLIGGLEVAAGRASGGTVVAALTIVGLLAPGVRELGRVNEFYQNARVSRRKILDFLKTPTLVKELRDAPDLVPGPGRLEFRKVHLDKVIRGFSAVAEPGRRIVLAGPNGAGKSTLFYLASRLIDPDRGRILLDGQDLCRHSLNSVHRAVGLVSGELQLLRGKVVKNLLYRYPEASPEELERVKRLCDLEQVLADLPEGDQTRVLEGGSNLSVGQRQRIALARALLGDPPLLLLDEADANLDLTAGAALDRVLAQYRGTVLMVTRNPERILAADELWYMEGGRLLEAGPPADLRHRWESGEGAAVSTDAPQDAESQPPSGAGGDCKLDADFL</sequence>
<feature type="transmembrane region" description="Helical" evidence="8">
    <location>
        <begin position="55"/>
        <end position="75"/>
    </location>
</feature>
<dbReference type="SUPFAM" id="SSF52540">
    <property type="entry name" value="P-loop containing nucleoside triphosphate hydrolases"/>
    <property type="match status" value="1"/>
</dbReference>
<reference evidence="11 12" key="1">
    <citation type="journal article" date="2016" name="C (Basel)">
        <title>Selective Growth of and Electricity Production by Marine Exoelectrogenic Bacteria in Self-Aggregated Hydrogel of Microbially Reduced Graphene Oxide.</title>
        <authorList>
            <person name="Yoshida N."/>
            <person name="Goto Y."/>
            <person name="Miyata Y."/>
        </authorList>
    </citation>
    <scope>NUCLEOTIDE SEQUENCE [LARGE SCALE GENOMIC DNA]</scope>
    <source>
        <strain evidence="11 12">NIT-T3</strain>
    </source>
</reference>
<dbReference type="InterPro" id="IPR039421">
    <property type="entry name" value="Type_1_exporter"/>
</dbReference>
<gene>
    <name evidence="11" type="ORF">DESUT3_29020</name>
</gene>
<feature type="transmembrane region" description="Helical" evidence="8">
    <location>
        <begin position="15"/>
        <end position="35"/>
    </location>
</feature>
<protein>
    <submittedName>
        <fullName evidence="11">ABC transporter ATP-binding protein</fullName>
    </submittedName>
</protein>
<dbReference type="Pfam" id="PF00664">
    <property type="entry name" value="ABC_membrane"/>
    <property type="match status" value="1"/>
</dbReference>
<keyword evidence="12" id="KW-1185">Reference proteome</keyword>
<organism evidence="11 12">
    <name type="scientific">Desulfuromonas versatilis</name>
    <dbReference type="NCBI Taxonomy" id="2802975"/>
    <lineage>
        <taxon>Bacteria</taxon>
        <taxon>Pseudomonadati</taxon>
        <taxon>Thermodesulfobacteriota</taxon>
        <taxon>Desulfuromonadia</taxon>
        <taxon>Desulfuromonadales</taxon>
        <taxon>Desulfuromonadaceae</taxon>
        <taxon>Desulfuromonas</taxon>
    </lineage>
</organism>
<evidence type="ECO:0000259" key="9">
    <source>
        <dbReference type="PROSITE" id="PS50893"/>
    </source>
</evidence>
<evidence type="ECO:0000259" key="10">
    <source>
        <dbReference type="PROSITE" id="PS50929"/>
    </source>
</evidence>
<dbReference type="InterPro" id="IPR017871">
    <property type="entry name" value="ABC_transporter-like_CS"/>
</dbReference>